<keyword evidence="1" id="KW-1133">Transmembrane helix</keyword>
<name>A0A8T9MUW4_9NEIS</name>
<protein>
    <submittedName>
        <fullName evidence="2">Uncharacterized protein</fullName>
    </submittedName>
</protein>
<dbReference type="RefSeq" id="WP_156900919.1">
    <property type="nucleotide sequence ID" value="NZ_CP091521.1"/>
</dbReference>
<reference evidence="2" key="2">
    <citation type="submission" date="2024-09" db="EMBL/GenBank/DDBJ databases">
        <authorList>
            <person name="Veyrier F.J."/>
        </authorList>
    </citation>
    <scope>NUCLEOTIDE SEQUENCE</scope>
    <source>
        <strain evidence="2">17694</strain>
    </source>
</reference>
<keyword evidence="3" id="KW-1185">Reference proteome</keyword>
<dbReference type="EMBL" id="CP091521">
    <property type="protein sequence ID" value="UOP05457.1"/>
    <property type="molecule type" value="Genomic_DNA"/>
</dbReference>
<proteinExistence type="predicted"/>
<feature type="transmembrane region" description="Helical" evidence="1">
    <location>
        <begin position="12"/>
        <end position="34"/>
    </location>
</feature>
<feature type="transmembrane region" description="Helical" evidence="1">
    <location>
        <begin position="72"/>
        <end position="90"/>
    </location>
</feature>
<dbReference type="AlphaFoldDB" id="A0A8T9MUW4"/>
<evidence type="ECO:0000313" key="2">
    <source>
        <dbReference type="EMBL" id="UOP05457.1"/>
    </source>
</evidence>
<dbReference type="Proteomes" id="UP000831534">
    <property type="component" value="Chromosome"/>
</dbReference>
<reference evidence="2" key="1">
    <citation type="journal article" date="2022" name="Res Sq">
        <title>Evolution of multicellular longitudinally dividing oral cavity symbionts (Neisseriaceae).</title>
        <authorList>
            <person name="Nyongesa S."/>
            <person name="Weber P."/>
            <person name="Bernet E."/>
            <person name="Pullido F."/>
            <person name="Nieckarz M."/>
            <person name="Delaby M."/>
            <person name="Nieves C."/>
            <person name="Viehboeck T."/>
            <person name="Krause N."/>
            <person name="Rivera-Millot A."/>
            <person name="Nakamura A."/>
            <person name="Vischer N."/>
            <person name="VanNieuwenhze M."/>
            <person name="Brun Y."/>
            <person name="Cava F."/>
            <person name="Bulgheresi S."/>
            <person name="Veyrier F."/>
        </authorList>
    </citation>
    <scope>NUCLEOTIDE SEQUENCE</scope>
    <source>
        <strain evidence="2">17694</strain>
    </source>
</reference>
<accession>A0A8T9MUW4</accession>
<evidence type="ECO:0000313" key="3">
    <source>
        <dbReference type="Proteomes" id="UP000831534"/>
    </source>
</evidence>
<gene>
    <name evidence="2" type="ORF">LVJ77_04705</name>
</gene>
<dbReference type="KEGG" id="ckh:LVJ77_04705"/>
<keyword evidence="1" id="KW-0472">Membrane</keyword>
<keyword evidence="1" id="KW-0812">Transmembrane</keyword>
<organism evidence="2 3">
    <name type="scientific">Conchiformibius kuhniae</name>
    <dbReference type="NCBI Taxonomy" id="211502"/>
    <lineage>
        <taxon>Bacteria</taxon>
        <taxon>Pseudomonadati</taxon>
        <taxon>Pseudomonadota</taxon>
        <taxon>Betaproteobacteria</taxon>
        <taxon>Neisseriales</taxon>
        <taxon>Neisseriaceae</taxon>
        <taxon>Conchiformibius</taxon>
    </lineage>
</organism>
<sequence>MNIFKKALYRYVLYLVQIYVVLFALVLLTVPVAMLQWHGQQCMPHACGNRDMLQYVFDFVPYVLMHDKVVGYWTYFPHLCAVALLLNRWFQRLLAD</sequence>
<evidence type="ECO:0000256" key="1">
    <source>
        <dbReference type="SAM" id="Phobius"/>
    </source>
</evidence>